<organism evidence="3 4">
    <name type="scientific">Hymenobacter wooponensis</name>
    <dbReference type="NCBI Taxonomy" id="1525360"/>
    <lineage>
        <taxon>Bacteria</taxon>
        <taxon>Pseudomonadati</taxon>
        <taxon>Bacteroidota</taxon>
        <taxon>Cytophagia</taxon>
        <taxon>Cytophagales</taxon>
        <taxon>Hymenobacteraceae</taxon>
        <taxon>Hymenobacter</taxon>
    </lineage>
</organism>
<dbReference type="PANTHER" id="PTHR36842">
    <property type="entry name" value="PROTEIN TOLB HOMOLOG"/>
    <property type="match status" value="1"/>
</dbReference>
<comment type="caution">
    <text evidence="3">The sequence shown here is derived from an EMBL/GenBank/DDBJ whole genome shotgun (WGS) entry which is preliminary data.</text>
</comment>
<dbReference type="SUPFAM" id="SSF82171">
    <property type="entry name" value="DPP6 N-terminal domain-like"/>
    <property type="match status" value="1"/>
</dbReference>
<protein>
    <submittedName>
        <fullName evidence="3">Biopolymer transporter TolR</fullName>
    </submittedName>
</protein>
<dbReference type="PANTHER" id="PTHR36842:SF1">
    <property type="entry name" value="PROTEIN TOLB"/>
    <property type="match status" value="1"/>
</dbReference>
<sequence length="505" mass="54895">MRISSGTLVLTCFAMLFSVAANGQQQLGVFAEQQSIGNAAKPSPASFTPTSQIYSVSTTGPRSKADAPAVQYAYKKLTGDFLLYARVSFTGSGKADAHQRLGWLVRKSLDPTAAQVALATQGNGETTLRYRSTAGAAFQQIRSAVPQATVLQLERKGTTFTMRVAQFGQPFVVAQTTSLDLGEEVYVGLFAESDQPGTTATGTFRDVRVVVPAPDNLVQYRQYLGSHLELLDVATGNREIIYTSPKSLQAPNWTRDGQHLIYNSEGLMYNFTLASRQVQQIPTGEVRNNNNDHVLSFDGTMLGLSSGVDQLGGSIVYTVPVAGGTPTQITPRGPSYLHSWTPDGQHLLFTGQRNNDFDIYRVPAAGGPEVRLTTAPGLDDGAEYTPDGQFIYFNSNRTGTMQIWRMKADGSQQQAVTNGDFQDWFPHISPDGKWIAFLSFLKDEVPAGDHPFYKHVYLRLMPISGGTPKVIAYVYGGQGTMNTPSWSPDGKRLAFISNSLDAASR</sequence>
<dbReference type="Gene3D" id="2.60.120.200">
    <property type="match status" value="1"/>
</dbReference>
<accession>A0A4Z0MRY6</accession>
<dbReference type="EMBL" id="SRKZ01000001">
    <property type="protein sequence ID" value="TGD82431.1"/>
    <property type="molecule type" value="Genomic_DNA"/>
</dbReference>
<dbReference type="AlphaFoldDB" id="A0A4Z0MRY6"/>
<name>A0A4Z0MRY6_9BACT</name>
<proteinExistence type="inferred from homology"/>
<keyword evidence="4" id="KW-1185">Reference proteome</keyword>
<evidence type="ECO:0000313" key="4">
    <source>
        <dbReference type="Proteomes" id="UP000298284"/>
    </source>
</evidence>
<dbReference type="Pfam" id="PF07676">
    <property type="entry name" value="PD40"/>
    <property type="match status" value="4"/>
</dbReference>
<dbReference type="OrthoDB" id="8432779at2"/>
<reference evidence="3 4" key="1">
    <citation type="submission" date="2019-04" db="EMBL/GenBank/DDBJ databases">
        <authorList>
            <person name="Feng G."/>
            <person name="Zhang J."/>
            <person name="Zhu H."/>
        </authorList>
    </citation>
    <scope>NUCLEOTIDE SEQUENCE [LARGE SCALE GENOMIC DNA]</scope>
    <source>
        <strain evidence="3 4">JCM 19491</strain>
    </source>
</reference>
<dbReference type="Gene3D" id="2.120.10.30">
    <property type="entry name" value="TolB, C-terminal domain"/>
    <property type="match status" value="1"/>
</dbReference>
<evidence type="ECO:0000313" key="3">
    <source>
        <dbReference type="EMBL" id="TGD82431.1"/>
    </source>
</evidence>
<keyword evidence="2" id="KW-0732">Signal</keyword>
<dbReference type="InterPro" id="IPR011042">
    <property type="entry name" value="6-blade_b-propeller_TolB-like"/>
</dbReference>
<feature type="signal peptide" evidence="2">
    <location>
        <begin position="1"/>
        <end position="23"/>
    </location>
</feature>
<evidence type="ECO:0000256" key="1">
    <source>
        <dbReference type="ARBA" id="ARBA00009820"/>
    </source>
</evidence>
<feature type="chain" id="PRO_5021288704" evidence="2">
    <location>
        <begin position="24"/>
        <end position="505"/>
    </location>
</feature>
<dbReference type="RefSeq" id="WP_135528593.1">
    <property type="nucleotide sequence ID" value="NZ_SRKZ01000001.1"/>
</dbReference>
<dbReference type="InterPro" id="IPR011659">
    <property type="entry name" value="WD40"/>
</dbReference>
<dbReference type="Proteomes" id="UP000298284">
    <property type="component" value="Unassembled WGS sequence"/>
</dbReference>
<comment type="similarity">
    <text evidence="1">Belongs to the TolB family.</text>
</comment>
<evidence type="ECO:0000256" key="2">
    <source>
        <dbReference type="SAM" id="SignalP"/>
    </source>
</evidence>
<gene>
    <name evidence="3" type="ORF">EU557_01175</name>
</gene>